<dbReference type="InterPro" id="IPR016181">
    <property type="entry name" value="Acyl_CoA_acyltransferase"/>
</dbReference>
<dbReference type="HOGENOM" id="CLU_038171_1_0_1"/>
<dbReference type="STRING" id="1081103.A0A0B2WSL0"/>
<dbReference type="GeneID" id="63739587"/>
<evidence type="ECO:0000313" key="3">
    <source>
        <dbReference type="Proteomes" id="UP000030816"/>
    </source>
</evidence>
<dbReference type="Pfam" id="PF22998">
    <property type="entry name" value="GNAT_LYC1-like"/>
    <property type="match status" value="1"/>
</dbReference>
<dbReference type="OrthoDB" id="2020070at2759"/>
<name>A0A0B2WSL0_METAS</name>
<dbReference type="InterPro" id="IPR055100">
    <property type="entry name" value="GNAT_LYC1-like"/>
</dbReference>
<gene>
    <name evidence="2" type="ORF">MAM_05132</name>
</gene>
<reference evidence="2 3" key="1">
    <citation type="journal article" date="2014" name="Proc. Natl. Acad. Sci. U.S.A.">
        <title>Trajectory and genomic determinants of fungal-pathogen speciation and host adaptation.</title>
        <authorList>
            <person name="Hu X."/>
            <person name="Xiao G."/>
            <person name="Zheng P."/>
            <person name="Shang Y."/>
            <person name="Su Y."/>
            <person name="Zhang X."/>
            <person name="Liu X."/>
            <person name="Zhan S."/>
            <person name="St Leger R.J."/>
            <person name="Wang C."/>
        </authorList>
    </citation>
    <scope>NUCLEOTIDE SEQUENCE [LARGE SCALE GENOMIC DNA]</scope>
    <source>
        <strain evidence="2 3">ARSEF 1941</strain>
    </source>
</reference>
<dbReference type="RefSeq" id="XP_040678089.1">
    <property type="nucleotide sequence ID" value="XM_040823930.1"/>
</dbReference>
<dbReference type="PANTHER" id="PTHR34815">
    <property type="entry name" value="LYSINE ACETYLTRANSFERASE"/>
    <property type="match status" value="1"/>
</dbReference>
<dbReference type="SUPFAM" id="SSF55729">
    <property type="entry name" value="Acyl-CoA N-acyltransferases (Nat)"/>
    <property type="match status" value="1"/>
</dbReference>
<protein>
    <recommendedName>
        <fullName evidence="1">LYC1 C-terminal domain-containing protein</fullName>
    </recommendedName>
</protein>
<sequence>MSLPSATSSSLTLAEATQDEKVYIWTRHQHVWAPRLTPQAYVDREEYLLTSQLARDGGHTSWILTDPTSTDAHGAPGGRPILSSVETYRKRAIVRDPDGTVRDVTAHGLASVFTFDEFRRRGYAGRMLALVGESLAKQQAREPGSAEFSVMFSDIGKDFYANHQWMPFPSTHMSFPAKPPPATRPDDQLTPVTGDNLPAVAQLDEQTLRRKLAGPPGKGFKVRAAIVPDFATYDWQLARERLICNYMLGRAPAVHGAIYTPADASGSRVWMLWSNVCHGGQEKPEDNVLNILHYAVENDAISDEDMSRALEAIMGLARSNARDWLCAKIDMWNPDERTQRLLRNIPHLEGELVTREETNIPALRWFGHGPVSDVEWVDNEKFEWC</sequence>
<dbReference type="PANTHER" id="PTHR34815:SF2">
    <property type="entry name" value="N-ACETYLTRANSFERASE DOMAIN-CONTAINING PROTEIN"/>
    <property type="match status" value="1"/>
</dbReference>
<dbReference type="AlphaFoldDB" id="A0A0B2WSL0"/>
<evidence type="ECO:0000259" key="1">
    <source>
        <dbReference type="Pfam" id="PF22998"/>
    </source>
</evidence>
<keyword evidence="3" id="KW-1185">Reference proteome</keyword>
<dbReference type="EMBL" id="AZHE01000012">
    <property type="protein sequence ID" value="KHN97023.1"/>
    <property type="molecule type" value="Genomic_DNA"/>
</dbReference>
<dbReference type="InterPro" id="IPR053013">
    <property type="entry name" value="LAT"/>
</dbReference>
<dbReference type="Gene3D" id="3.40.630.30">
    <property type="match status" value="1"/>
</dbReference>
<evidence type="ECO:0000313" key="2">
    <source>
        <dbReference type="EMBL" id="KHN97023.1"/>
    </source>
</evidence>
<organism evidence="2 3">
    <name type="scientific">Metarhizium album (strain ARSEF 1941)</name>
    <dbReference type="NCBI Taxonomy" id="1081103"/>
    <lineage>
        <taxon>Eukaryota</taxon>
        <taxon>Fungi</taxon>
        <taxon>Dikarya</taxon>
        <taxon>Ascomycota</taxon>
        <taxon>Pezizomycotina</taxon>
        <taxon>Sordariomycetes</taxon>
        <taxon>Hypocreomycetidae</taxon>
        <taxon>Hypocreales</taxon>
        <taxon>Clavicipitaceae</taxon>
        <taxon>Metarhizium</taxon>
    </lineage>
</organism>
<dbReference type="Proteomes" id="UP000030816">
    <property type="component" value="Unassembled WGS sequence"/>
</dbReference>
<proteinExistence type="predicted"/>
<feature type="domain" description="LYC1 C-terminal" evidence="1">
    <location>
        <begin position="172"/>
        <end position="385"/>
    </location>
</feature>
<comment type="caution">
    <text evidence="2">The sequence shown here is derived from an EMBL/GenBank/DDBJ whole genome shotgun (WGS) entry which is preliminary data.</text>
</comment>
<accession>A0A0B2WSL0</accession>